<dbReference type="Proteomes" id="UP000321547">
    <property type="component" value="Unassembled WGS sequence"/>
</dbReference>
<name>A0A1I5T011_9BACI</name>
<evidence type="ECO:0000313" key="4">
    <source>
        <dbReference type="EMBL" id="SFP76360.1"/>
    </source>
</evidence>
<feature type="domain" description="Siphovirus-type tail component RIFT-related" evidence="1">
    <location>
        <begin position="16"/>
        <end position="124"/>
    </location>
</feature>
<evidence type="ECO:0000259" key="1">
    <source>
        <dbReference type="Pfam" id="PF05709"/>
    </source>
</evidence>
<dbReference type="Gene3D" id="2.60.120.860">
    <property type="match status" value="1"/>
</dbReference>
<dbReference type="Gene3D" id="2.40.30.200">
    <property type="match status" value="1"/>
</dbReference>
<evidence type="ECO:0000313" key="3">
    <source>
        <dbReference type="EMBL" id="GEM02907.1"/>
    </source>
</evidence>
<dbReference type="EMBL" id="BJWI01000078">
    <property type="protein sequence ID" value="GEM02907.1"/>
    <property type="molecule type" value="Genomic_DNA"/>
</dbReference>
<keyword evidence="6" id="KW-1185">Reference proteome</keyword>
<evidence type="ECO:0000313" key="6">
    <source>
        <dbReference type="Proteomes" id="UP000321547"/>
    </source>
</evidence>
<dbReference type="RefSeq" id="WP_159430199.1">
    <property type="nucleotide sequence ID" value="NZ_BJWI01000078.1"/>
</dbReference>
<evidence type="ECO:0000259" key="2">
    <source>
        <dbReference type="Pfam" id="PF22768"/>
    </source>
</evidence>
<organism evidence="4 5">
    <name type="scientific">Halolactibacillus halophilus</name>
    <dbReference type="NCBI Taxonomy" id="306540"/>
    <lineage>
        <taxon>Bacteria</taxon>
        <taxon>Bacillati</taxon>
        <taxon>Bacillota</taxon>
        <taxon>Bacilli</taxon>
        <taxon>Bacillales</taxon>
        <taxon>Bacillaceae</taxon>
        <taxon>Halolactibacillus</taxon>
    </lineage>
</organism>
<dbReference type="InterPro" id="IPR008841">
    <property type="entry name" value="Siphovirus-type_tail_N"/>
</dbReference>
<dbReference type="Pfam" id="PF05709">
    <property type="entry name" value="Sipho_tail"/>
    <property type="match status" value="1"/>
</dbReference>
<gene>
    <name evidence="3" type="ORF">HHA03_24390</name>
    <name evidence="4" type="ORF">SAMN05421839_1572</name>
</gene>
<dbReference type="OrthoDB" id="3078561at2"/>
<protein>
    <submittedName>
        <fullName evidence="4">Putative phage tail component, N-terminal domain-containing protein</fullName>
    </submittedName>
</protein>
<dbReference type="AlphaFoldDB" id="A0A1I5T011"/>
<dbReference type="InterPro" id="IPR054738">
    <property type="entry name" value="Siphovirus-type_tail_C"/>
</dbReference>
<dbReference type="EMBL" id="FOXC01000057">
    <property type="protein sequence ID" value="SFP76360.1"/>
    <property type="molecule type" value="Genomic_DNA"/>
</dbReference>
<dbReference type="Proteomes" id="UP000242243">
    <property type="component" value="Unassembled WGS sequence"/>
</dbReference>
<accession>A0A1I5T011</accession>
<sequence length="493" mass="56740">MPNESLTFNGIRKEWLYIERGRTKPPFAALTRNILTVPGYPGGYLSSTEIRPLKINQPVGFRIEDDQDALNKKDELAEWLVTNEPVSLEFDDEPGRIYYAVVENAIDDFEKMATLRRGTITFVCPGPYAYGPERTYTFPSDYVSVTNEGTHEAKPIFELEVLTPVTFAMIQNQHDEYMMIGKPADDDVSVIDAKQLIYQLTSTDLSNWISRPRDVNSSFVDPTVGGVSDGTYTHDGTGVIVNNYGTPFTERGGYGPSIYRELPSSIQDFEMEAIFDTRTDLLEENFRMEVYLFDEGMKNIGKIGIRDRFAEFHNRSGLARAGEYVDESTRYVIGRANYDYNNLGKSSMFIFRWKREGQRFTFYVAEIVNGKHVNTLTRTFTDRTNQWTGKIKYVQLFIRSWKGRNPPYLARFNDLKIYELTQATQDETPYIAYPGDIITFDHKDEEMLLNGENVMRLKDFGARFFELQKGTNELVVHPSNAFNVSMTYRETFK</sequence>
<feature type="domain" description="Siphovirus-type tail component C-terminal" evidence="2">
    <location>
        <begin position="429"/>
        <end position="492"/>
    </location>
</feature>
<evidence type="ECO:0000313" key="5">
    <source>
        <dbReference type="Proteomes" id="UP000242243"/>
    </source>
</evidence>
<dbReference type="Pfam" id="PF22768">
    <property type="entry name" value="SPP1_Dit"/>
    <property type="match status" value="1"/>
</dbReference>
<dbReference type="NCBIfam" id="TIGR01633">
    <property type="entry name" value="phi3626_gp14_N"/>
    <property type="match status" value="1"/>
</dbReference>
<proteinExistence type="predicted"/>
<reference evidence="3 6" key="2">
    <citation type="submission" date="2019-07" db="EMBL/GenBank/DDBJ databases">
        <title>Whole genome shotgun sequence of Halolactibacillus halophilus NBRC 100868.</title>
        <authorList>
            <person name="Hosoyama A."/>
            <person name="Uohara A."/>
            <person name="Ohji S."/>
            <person name="Ichikawa N."/>
        </authorList>
    </citation>
    <scope>NUCLEOTIDE SEQUENCE [LARGE SCALE GENOMIC DNA]</scope>
    <source>
        <strain evidence="3 6">NBRC 100868</strain>
    </source>
</reference>
<reference evidence="4 5" key="1">
    <citation type="submission" date="2016-10" db="EMBL/GenBank/DDBJ databases">
        <authorList>
            <person name="de Groot N.N."/>
        </authorList>
    </citation>
    <scope>NUCLEOTIDE SEQUENCE [LARGE SCALE GENOMIC DNA]</scope>
    <source>
        <strain evidence="4 5">DSM 17073</strain>
    </source>
</reference>
<dbReference type="InterPro" id="IPR006520">
    <property type="entry name" value="Dit_BPSPP_N"/>
</dbReference>
<dbReference type="STRING" id="306540.SAMN05421839_1572"/>